<proteinExistence type="predicted"/>
<keyword evidence="3" id="KW-0413">Isomerase</keyword>
<dbReference type="AlphaFoldDB" id="V8N618"/>
<accession>V8N618</accession>
<dbReference type="PANTHER" id="PTHR45745:SF1">
    <property type="entry name" value="PHOSPHOGLUCOMUTASE 2B-RELATED"/>
    <property type="match status" value="1"/>
</dbReference>
<evidence type="ECO:0000256" key="4">
    <source>
        <dbReference type="SAM" id="SignalP"/>
    </source>
</evidence>
<reference evidence="5 6" key="1">
    <citation type="journal article" date="2013" name="Proc. Natl. Acad. Sci. U.S.A.">
        <title>The king cobra genome reveals dynamic gene evolution and adaptation in the snake venom system.</title>
        <authorList>
            <person name="Vonk F.J."/>
            <person name="Casewell N.R."/>
            <person name="Henkel C.V."/>
            <person name="Heimberg A.M."/>
            <person name="Jansen H.J."/>
            <person name="McCleary R.J."/>
            <person name="Kerkkamp H.M."/>
            <person name="Vos R.A."/>
            <person name="Guerreiro I."/>
            <person name="Calvete J.J."/>
            <person name="Wuster W."/>
            <person name="Woods A.E."/>
            <person name="Logan J.M."/>
            <person name="Harrison R.A."/>
            <person name="Castoe T.A."/>
            <person name="de Koning A.P."/>
            <person name="Pollock D.D."/>
            <person name="Yandell M."/>
            <person name="Calderon D."/>
            <person name="Renjifo C."/>
            <person name="Currier R.B."/>
            <person name="Salgado D."/>
            <person name="Pla D."/>
            <person name="Sanz L."/>
            <person name="Hyder A.S."/>
            <person name="Ribeiro J.M."/>
            <person name="Arntzen J.W."/>
            <person name="van den Thillart G.E."/>
            <person name="Boetzer M."/>
            <person name="Pirovano W."/>
            <person name="Dirks R.P."/>
            <person name="Spaink H.P."/>
            <person name="Duboule D."/>
            <person name="McGlinn E."/>
            <person name="Kini R.M."/>
            <person name="Richardson M.K."/>
        </authorList>
    </citation>
    <scope>NUCLEOTIDE SEQUENCE</scope>
    <source>
        <tissue evidence="5">Blood</tissue>
    </source>
</reference>
<dbReference type="GO" id="GO:0046872">
    <property type="term" value="F:metal ion binding"/>
    <property type="evidence" value="ECO:0007669"/>
    <property type="project" value="UniProtKB-KW"/>
</dbReference>
<dbReference type="InterPro" id="IPR036900">
    <property type="entry name" value="A-D-PHexomutase_C_sf"/>
</dbReference>
<dbReference type="SUPFAM" id="SSF55957">
    <property type="entry name" value="Phosphoglucomutase, C-terminal domain"/>
    <property type="match status" value="1"/>
</dbReference>
<dbReference type="Gene3D" id="3.40.120.10">
    <property type="entry name" value="Alpha-D-Glucose-1,6-Bisphosphate, subunit A, domain 3"/>
    <property type="match status" value="1"/>
</dbReference>
<dbReference type="GO" id="GO:0006166">
    <property type="term" value="P:purine ribonucleoside salvage"/>
    <property type="evidence" value="ECO:0007669"/>
    <property type="project" value="TreeGrafter"/>
</dbReference>
<dbReference type="GO" id="GO:0005975">
    <property type="term" value="P:carbohydrate metabolic process"/>
    <property type="evidence" value="ECO:0007669"/>
    <property type="project" value="InterPro"/>
</dbReference>
<protein>
    <submittedName>
        <fullName evidence="5">Phosphoglucomutase-2</fullName>
    </submittedName>
</protein>
<dbReference type="EMBL" id="AZIM01008704">
    <property type="protein sequence ID" value="ETE57356.1"/>
    <property type="molecule type" value="Genomic_DNA"/>
</dbReference>
<keyword evidence="1" id="KW-0479">Metal-binding</keyword>
<feature type="chain" id="PRO_5004770512" evidence="4">
    <location>
        <begin position="22"/>
        <end position="142"/>
    </location>
</feature>
<organism evidence="5 6">
    <name type="scientific">Ophiophagus hannah</name>
    <name type="common">King cobra</name>
    <name type="synonym">Naja hannah</name>
    <dbReference type="NCBI Taxonomy" id="8665"/>
    <lineage>
        <taxon>Eukaryota</taxon>
        <taxon>Metazoa</taxon>
        <taxon>Chordata</taxon>
        <taxon>Craniata</taxon>
        <taxon>Vertebrata</taxon>
        <taxon>Euteleostomi</taxon>
        <taxon>Lepidosauria</taxon>
        <taxon>Squamata</taxon>
        <taxon>Bifurcata</taxon>
        <taxon>Unidentata</taxon>
        <taxon>Episquamata</taxon>
        <taxon>Toxicofera</taxon>
        <taxon>Serpentes</taxon>
        <taxon>Colubroidea</taxon>
        <taxon>Elapidae</taxon>
        <taxon>Elapinae</taxon>
        <taxon>Ophiophagus</taxon>
    </lineage>
</organism>
<evidence type="ECO:0000256" key="2">
    <source>
        <dbReference type="ARBA" id="ARBA00022842"/>
    </source>
</evidence>
<dbReference type="SUPFAM" id="SSF53738">
    <property type="entry name" value="Phosphoglucomutase, first 3 domains"/>
    <property type="match status" value="1"/>
</dbReference>
<dbReference type="GO" id="GO:0005634">
    <property type="term" value="C:nucleus"/>
    <property type="evidence" value="ECO:0007669"/>
    <property type="project" value="TreeGrafter"/>
</dbReference>
<evidence type="ECO:0000256" key="3">
    <source>
        <dbReference type="ARBA" id="ARBA00023235"/>
    </source>
</evidence>
<keyword evidence="6" id="KW-1185">Reference proteome</keyword>
<evidence type="ECO:0000313" key="5">
    <source>
        <dbReference type="EMBL" id="ETE57356.1"/>
    </source>
</evidence>
<feature type="signal peptide" evidence="4">
    <location>
        <begin position="1"/>
        <end position="21"/>
    </location>
</feature>
<comment type="caution">
    <text evidence="5">The sequence shown here is derived from an EMBL/GenBank/DDBJ whole genome shotgun (WGS) entry which is preliminary data.</text>
</comment>
<dbReference type="PANTHER" id="PTHR45745">
    <property type="entry name" value="PHOSPHOMANNOMUTASE 45A"/>
    <property type="match status" value="1"/>
</dbReference>
<evidence type="ECO:0000313" key="6">
    <source>
        <dbReference type="Proteomes" id="UP000018936"/>
    </source>
</evidence>
<dbReference type="GO" id="GO:0008973">
    <property type="term" value="F:phosphopentomutase activity"/>
    <property type="evidence" value="ECO:0007669"/>
    <property type="project" value="TreeGrafter"/>
</dbReference>
<feature type="non-terminal residue" evidence="5">
    <location>
        <position position="1"/>
    </location>
</feature>
<evidence type="ECO:0000256" key="1">
    <source>
        <dbReference type="ARBA" id="ARBA00022723"/>
    </source>
</evidence>
<feature type="non-terminal residue" evidence="5">
    <location>
        <position position="142"/>
    </location>
</feature>
<sequence>SSLTFFIFSFLAIRFARLTATAFITQGVPVYLFSQITPTPFVTLSFALADKKGARVILANDPDADRLAVAEKQGSPVVLDKDGALVKKLSDEVDFSSQVLPTSKSSQMITFTFSNGCVATMRTSGTEPKIKYYAELSAPPGN</sequence>
<dbReference type="OrthoDB" id="8300170at2759"/>
<dbReference type="Proteomes" id="UP000018936">
    <property type="component" value="Unassembled WGS sequence"/>
</dbReference>
<keyword evidence="2" id="KW-0460">Magnesium</keyword>
<name>V8N618_OPHHA</name>
<gene>
    <name evidence="5" type="primary">PGM2</name>
    <name evidence="5" type="ORF">L345_16930</name>
</gene>
<dbReference type="InterPro" id="IPR016055">
    <property type="entry name" value="A-D-PHexomutase_a/b/a-I/II/III"/>
</dbReference>
<keyword evidence="4" id="KW-0732">Signal</keyword>